<gene>
    <name evidence="4" type="ORF">GSTUAT00006091001</name>
</gene>
<dbReference type="SMART" id="SM00787">
    <property type="entry name" value="Spc7"/>
    <property type="match status" value="1"/>
</dbReference>
<proteinExistence type="predicted"/>
<feature type="compositionally biased region" description="Acidic residues" evidence="2">
    <location>
        <begin position="298"/>
        <end position="312"/>
    </location>
</feature>
<protein>
    <recommendedName>
        <fullName evidence="3">Spc7 kinetochore protein domain-containing protein</fullName>
    </recommendedName>
</protein>
<feature type="compositionally biased region" description="Low complexity" evidence="2">
    <location>
        <begin position="119"/>
        <end position="137"/>
    </location>
</feature>
<dbReference type="GO" id="GO:0007094">
    <property type="term" value="P:mitotic spindle assembly checkpoint signaling"/>
    <property type="evidence" value="ECO:0007669"/>
    <property type="project" value="TreeGrafter"/>
</dbReference>
<dbReference type="Proteomes" id="UP001412239">
    <property type="component" value="Unassembled WGS sequence"/>
</dbReference>
<feature type="region of interest" description="Disordered" evidence="2">
    <location>
        <begin position="628"/>
        <end position="654"/>
    </location>
</feature>
<dbReference type="Pfam" id="PF15402">
    <property type="entry name" value="MELT_2"/>
    <property type="match status" value="10"/>
</dbReference>
<dbReference type="EMBL" id="LN891069">
    <property type="protein sequence ID" value="CUS09801.1"/>
    <property type="molecule type" value="Genomic_DNA"/>
</dbReference>
<sequence length="1669" mass="179607">MSSDQQWLPKPRRSRKSIAVMPSSSAATTQISKENSSSTESAIAKPTRKSRSKSLGPGGLDALNDTSNGRGLKDANGNGRRISSIVPQAQVKSILKPTLPLSPIQAIPAHRSRGGNNKQSSSLPQSSSQSSSASTLLNFQPPPFPSNAVPTTVPVRTEEEQQRRAEILAARAARRQSLGNRRVSFAPEATLHTWDVVEYYRGDDGSSTPSSTGGSKASTPATASTDRADGFGGVQATPTPVVAPDPRLPETPPSVHNKRNNFSAPTPPMNFNNPDDDFSSPFSSGTEGAQSPFAGMPEAEDSDDDSLDDFGDDSAGGRTFVSVAGDTTAGDVSADVEIADDEVTGAFKAFGKRTAWKLEGATETDEQSNRSEKDDETESLGGDMTMEMTRPVGGFLPSAPQLAPTRPGSDDGDGEMTMEITRPVGGLLVPPNKLTATAGGEDVTADVTADMDITRPIGGILGNAAKALERAKRRSLGLQPQPLVQCGDETGEDEDMDMDMTRPIGDALPSGPSGETSAFEAEDQTMDMDFTRPVGGILSNTAVNGSPGFADEDQTMDMDITRPVGGILSGASAQTSPTVDVGDQTMDITRPLGGIISAPQPRALSPISSDVEANEEITMEFTSVIGGIIGNNESNGTGENAEPRRRDLLSGDDWNKDQERLASFAEEDEGESAMDMTVAIGGILPSAMNEQAGKESASLYPELPALQGTQDADDTGEEDGDLSMEGVTMDITTAIGSIIPDPRPLLSSKGNLGMHQPTTKEVVPTPVAPSIVELRKEMEIVSDQGSPTPAKRRTSKRLSAVSAMGSEKRVTRRSSAATRKTVESAHSQSPVPVPTPVVTQSGTPQRKRETPKATPRATPKSTPITELTPAAKTPLVTHSTPVKEPTLLTVEKRKEDFIFATPQKKLSTPQPCTPPEQLTPAVPATKPKTPSKKALIIETPLRAGGINGGYSMSAKKRIGFPTSPSPMKQKTPSKHATPMAFGSPMVTKGVGIDKPGLGSPRIAAKLSERRSIGEEMPSFSPITVPRDLIRASREDDLADAEDERREKEREAERRKSLDLRSRIDMLTPRKASRKSLAYGALLAGVGKRERSDDALAVLGGGKRRKSADGPIAVGDNCGSTTPQAKTPGVERPTLPTPGSGRRQTPRKRAVVIAPETPVIIESANPTFDQPEGSSLEVEMPDQTFEEEEEPKISLQEFLDMTSITFLDGLTTTKRRQTGFPGLKKGRRSMDDEAEASLADCVIAGACTVPMLDLFQHSCRELKKYIREGREVVKTIEGDTLEENPLLFREYMEAPPDVKLIMDTQFKNVKTHARFLAKGIWYEWRMKLLEGVRAALEENLGGLKDDETLLSEALAAGQKLLPEIISRFEAAKSKLDSMREMKRRIEADDKAQLAIARESFQSVQYKIEQTRTELAQRKRDLEELDAQLSERELRKQTLQSCIEEAERVKEMNRGWSEEEVSTWKSKVTALEQRHGWSIISVADGTMELLFLKQLRILWDSRACAVMGVNYVLPAVSKPSDPVPLGEVETTFFITALEKRLFGVGGLKAVVKIADGYWRNALIVTEQIRQVRRLHPTDVTPVEGHGGGLVVRVSVLIPEIRSKIRIVLSLDGDLEVSGGAKVVYGGVNEGVVSGFVENGVKAGVWRGVVEEVVGRCLDGRRKGGVGVPTKQ</sequence>
<feature type="compositionally biased region" description="Low complexity" evidence="2">
    <location>
        <begin position="205"/>
        <end position="225"/>
    </location>
</feature>
<evidence type="ECO:0000256" key="2">
    <source>
        <dbReference type="SAM" id="MobiDB-lite"/>
    </source>
</evidence>
<accession>A0A292PSN7</accession>
<dbReference type="GO" id="GO:1990758">
    <property type="term" value="P:mitotic sister chromatid biorientation"/>
    <property type="evidence" value="ECO:0007669"/>
    <property type="project" value="TreeGrafter"/>
</dbReference>
<dbReference type="GO" id="GO:0000776">
    <property type="term" value="C:kinetochore"/>
    <property type="evidence" value="ECO:0007669"/>
    <property type="project" value="TreeGrafter"/>
</dbReference>
<feature type="region of interest" description="Disordered" evidence="2">
    <location>
        <begin position="1016"/>
        <end position="1055"/>
    </location>
</feature>
<feature type="compositionally biased region" description="Low complexity" evidence="2">
    <location>
        <begin position="919"/>
        <end position="930"/>
    </location>
</feature>
<feature type="region of interest" description="Disordered" evidence="2">
    <location>
        <begin position="359"/>
        <end position="383"/>
    </location>
</feature>
<dbReference type="GO" id="GO:0034501">
    <property type="term" value="P:protein localization to kinetochore"/>
    <property type="evidence" value="ECO:0007669"/>
    <property type="project" value="TreeGrafter"/>
</dbReference>
<feature type="compositionally biased region" description="Low complexity" evidence="2">
    <location>
        <begin position="269"/>
        <end position="284"/>
    </location>
</feature>
<dbReference type="Pfam" id="PF08317">
    <property type="entry name" value="Spc7"/>
    <property type="match status" value="1"/>
</dbReference>
<feature type="compositionally biased region" description="Basic and acidic residues" evidence="2">
    <location>
        <begin position="1042"/>
        <end position="1055"/>
    </location>
</feature>
<dbReference type="InterPro" id="IPR013253">
    <property type="entry name" value="Spc7_domain"/>
</dbReference>
<feature type="region of interest" description="Disordered" evidence="2">
    <location>
        <begin position="904"/>
        <end position="930"/>
    </location>
</feature>
<dbReference type="PANTHER" id="PTHR28260:SF1">
    <property type="entry name" value="SPINDLE POLE BODY COMPONENT SPC105"/>
    <property type="match status" value="1"/>
</dbReference>
<keyword evidence="5" id="KW-1185">Reference proteome</keyword>
<feature type="region of interest" description="Disordered" evidence="2">
    <location>
        <begin position="779"/>
        <end position="877"/>
    </location>
</feature>
<feature type="region of interest" description="Disordered" evidence="2">
    <location>
        <begin position="204"/>
        <end position="322"/>
    </location>
</feature>
<feature type="coiled-coil region" evidence="1">
    <location>
        <begin position="1325"/>
        <end position="1433"/>
    </location>
</feature>
<evidence type="ECO:0000256" key="1">
    <source>
        <dbReference type="SAM" id="Coils"/>
    </source>
</evidence>
<evidence type="ECO:0000313" key="4">
    <source>
        <dbReference type="EMBL" id="CUS09801.1"/>
    </source>
</evidence>
<feature type="compositionally biased region" description="Basic and acidic residues" evidence="2">
    <location>
        <begin position="641"/>
        <end position="654"/>
    </location>
</feature>
<feature type="domain" description="Spc7 kinetochore protein" evidence="3">
    <location>
        <begin position="1184"/>
        <end position="1496"/>
    </location>
</feature>
<feature type="region of interest" description="Disordered" evidence="2">
    <location>
        <begin position="1"/>
        <end position="162"/>
    </location>
</feature>
<dbReference type="PANTHER" id="PTHR28260">
    <property type="entry name" value="SPINDLE POLE BODY COMPONENT SPC105"/>
    <property type="match status" value="1"/>
</dbReference>
<keyword evidence="1" id="KW-0175">Coiled coil</keyword>
<dbReference type="Pfam" id="PF18210">
    <property type="entry name" value="Knl1_RWD_C"/>
    <property type="match status" value="1"/>
</dbReference>
<name>A0A292PSN7_9PEZI</name>
<feature type="region of interest" description="Disordered" evidence="2">
    <location>
        <begin position="737"/>
        <end position="761"/>
    </location>
</feature>
<dbReference type="SMART" id="SM01315">
    <property type="entry name" value="Spc7_N"/>
    <property type="match status" value="1"/>
</dbReference>
<evidence type="ECO:0000313" key="5">
    <source>
        <dbReference type="Proteomes" id="UP001412239"/>
    </source>
</evidence>
<evidence type="ECO:0000259" key="3">
    <source>
        <dbReference type="SMART" id="SM00787"/>
    </source>
</evidence>
<feature type="non-terminal residue" evidence="4">
    <location>
        <position position="1669"/>
    </location>
</feature>
<organism evidence="4 5">
    <name type="scientific">Tuber aestivum</name>
    <name type="common">summer truffle</name>
    <dbReference type="NCBI Taxonomy" id="59557"/>
    <lineage>
        <taxon>Eukaryota</taxon>
        <taxon>Fungi</taxon>
        <taxon>Dikarya</taxon>
        <taxon>Ascomycota</taxon>
        <taxon>Pezizomycotina</taxon>
        <taxon>Pezizomycetes</taxon>
        <taxon>Pezizales</taxon>
        <taxon>Tuberaceae</taxon>
        <taxon>Tuber</taxon>
    </lineage>
</organism>
<dbReference type="InterPro" id="IPR040850">
    <property type="entry name" value="Knl1_RWD_C"/>
</dbReference>
<feature type="compositionally biased region" description="Polar residues" evidence="2">
    <location>
        <begin position="22"/>
        <end position="41"/>
    </location>
</feature>
<feature type="compositionally biased region" description="Low complexity" evidence="2">
    <location>
        <begin position="630"/>
        <end position="640"/>
    </location>
</feature>
<dbReference type="InterPro" id="IPR033338">
    <property type="entry name" value="Spc105/Spc7"/>
</dbReference>
<reference evidence="4" key="1">
    <citation type="submission" date="2015-10" db="EMBL/GenBank/DDBJ databases">
        <authorList>
            <person name="Regsiter A."/>
            <person name="william w."/>
        </authorList>
    </citation>
    <scope>NUCLEOTIDE SEQUENCE</scope>
    <source>
        <strain evidence="4">Montdore</strain>
    </source>
</reference>
<feature type="region of interest" description="Disordered" evidence="2">
    <location>
        <begin position="1100"/>
        <end position="1147"/>
    </location>
</feature>